<evidence type="ECO:0000313" key="2">
    <source>
        <dbReference type="Proteomes" id="UP001222434"/>
    </source>
</evidence>
<gene>
    <name evidence="1" type="ORF">KKJ01_21625</name>
</gene>
<dbReference type="AlphaFoldDB" id="A0AAJ1JDX6"/>
<sequence>EQGIIVPVGIQKLQQHLPDILEEGDNALSWGCTPDNDIRLNPYRSIKKIPSCSGFHRFPSVVSPWSYPLYHSCHKCDKRVIK</sequence>
<name>A0AAJ1JDX6_XENBV</name>
<organism evidence="1 2">
    <name type="scientific">Xenorhabdus bovienii</name>
    <name type="common">Xenorhabdus nematophila subsp. bovienii</name>
    <dbReference type="NCBI Taxonomy" id="40576"/>
    <lineage>
        <taxon>Bacteria</taxon>
        <taxon>Pseudomonadati</taxon>
        <taxon>Pseudomonadota</taxon>
        <taxon>Gammaproteobacteria</taxon>
        <taxon>Enterobacterales</taxon>
        <taxon>Morganellaceae</taxon>
        <taxon>Xenorhabdus</taxon>
    </lineage>
</organism>
<reference evidence="1" key="1">
    <citation type="submission" date="2021-08" db="EMBL/GenBank/DDBJ databases">
        <authorList>
            <person name="Papudeshi B."/>
            <person name="Bashey-Visser F."/>
        </authorList>
    </citation>
    <scope>NUCLEOTIDE SEQUENCE</scope>
    <source>
        <strain evidence="1">MC_266_E_2016</strain>
    </source>
</reference>
<proteinExistence type="predicted"/>
<dbReference type="Proteomes" id="UP001222434">
    <property type="component" value="Unassembled WGS sequence"/>
</dbReference>
<accession>A0AAJ1JDX6</accession>
<protein>
    <submittedName>
        <fullName evidence="1">Uncharacterized protein</fullName>
    </submittedName>
</protein>
<comment type="caution">
    <text evidence="1">The sequence shown here is derived from an EMBL/GenBank/DDBJ whole genome shotgun (WGS) entry which is preliminary data.</text>
</comment>
<reference evidence="1" key="2">
    <citation type="journal article" date="2022" name="J. Evol. Biol.">
        <title>Pre- and post-association barriers to host switching in sympatric mutualists.</title>
        <authorList>
            <person name="Dinges Z.M."/>
            <person name="Phillips R.K."/>
            <person name="Lively C.M."/>
            <person name="Bashey F."/>
        </authorList>
    </citation>
    <scope>NUCLEOTIDE SEQUENCE</scope>
    <source>
        <strain evidence="1">MC_266_E_2016</strain>
    </source>
</reference>
<dbReference type="RefSeq" id="WP_274714059.1">
    <property type="nucleotide sequence ID" value="NZ_JAILSO010000206.1"/>
</dbReference>
<feature type="non-terminal residue" evidence="1">
    <location>
        <position position="1"/>
    </location>
</feature>
<dbReference type="EMBL" id="JAILSO010000206">
    <property type="protein sequence ID" value="MDE1480706.1"/>
    <property type="molecule type" value="Genomic_DNA"/>
</dbReference>
<evidence type="ECO:0000313" key="1">
    <source>
        <dbReference type="EMBL" id="MDE1480706.1"/>
    </source>
</evidence>